<accession>A0A1X6WVR2</accession>
<dbReference type="RefSeq" id="WP_087102746.1">
    <property type="nucleotide sequence ID" value="NZ_FWFG01000030.1"/>
</dbReference>
<proteinExistence type="predicted"/>
<protein>
    <recommendedName>
        <fullName evidence="3">Phosphodiesterase</fullName>
    </recommendedName>
</protein>
<gene>
    <name evidence="1" type="ORF">FM110_03620</name>
</gene>
<name>A0A1X6WVR2_9MICO</name>
<dbReference type="EMBL" id="FWFG01000030">
    <property type="protein sequence ID" value="SLM89441.1"/>
    <property type="molecule type" value="Genomic_DNA"/>
</dbReference>
<evidence type="ECO:0008006" key="3">
    <source>
        <dbReference type="Google" id="ProtNLM"/>
    </source>
</evidence>
<evidence type="ECO:0000313" key="2">
    <source>
        <dbReference type="Proteomes" id="UP000195981"/>
    </source>
</evidence>
<sequence length="192" mass="20735">MTAVPVPDALRDALLRAGYFPQTALACLERSLRGAGVRAHLVRPETTFDGAEVRRHLTVLALTDRHLLISHIDDEGADELNPSQVVVTTERVRLSRVHSVGLSQVFDTDGDTAQPREAEATLGITWGGSRRLEIERGWCEDPECQADHGWTGTVAPSDIALRISALADGADALDEALAFHAVLSDAVDEHDA</sequence>
<dbReference type="AlphaFoldDB" id="A0A1X6WVR2"/>
<evidence type="ECO:0000313" key="1">
    <source>
        <dbReference type="EMBL" id="SLM89441.1"/>
    </source>
</evidence>
<reference evidence="1 2" key="1">
    <citation type="submission" date="2017-02" db="EMBL/GenBank/DDBJ databases">
        <authorList>
            <person name="Peterson S.W."/>
        </authorList>
    </citation>
    <scope>NUCLEOTIDE SEQUENCE [LARGE SCALE GENOMIC DNA]</scope>
    <source>
        <strain evidence="1 2">CIP104813</strain>
    </source>
</reference>
<dbReference type="Pfam" id="PF19461">
    <property type="entry name" value="DUF5998"/>
    <property type="match status" value="1"/>
</dbReference>
<dbReference type="Proteomes" id="UP000195981">
    <property type="component" value="Unassembled WGS sequence"/>
</dbReference>
<dbReference type="InterPro" id="IPR046040">
    <property type="entry name" value="DUF5998"/>
</dbReference>
<keyword evidence="2" id="KW-1185">Reference proteome</keyword>
<organism evidence="1 2">
    <name type="scientific">Brachybacterium nesterenkovii</name>
    <dbReference type="NCBI Taxonomy" id="47847"/>
    <lineage>
        <taxon>Bacteria</taxon>
        <taxon>Bacillati</taxon>
        <taxon>Actinomycetota</taxon>
        <taxon>Actinomycetes</taxon>
        <taxon>Micrococcales</taxon>
        <taxon>Dermabacteraceae</taxon>
        <taxon>Brachybacterium</taxon>
    </lineage>
</organism>